<name>A0ABS6SBM4_9SPHN</name>
<evidence type="ECO:0000256" key="4">
    <source>
        <dbReference type="ARBA" id="ARBA00022989"/>
    </source>
</evidence>
<gene>
    <name evidence="7" type="ORF">KCG44_03055</name>
</gene>
<feature type="transmembrane region" description="Helical" evidence="6">
    <location>
        <begin position="179"/>
        <end position="198"/>
    </location>
</feature>
<evidence type="ECO:0000313" key="8">
    <source>
        <dbReference type="Proteomes" id="UP000722336"/>
    </source>
</evidence>
<comment type="similarity">
    <text evidence="2">Belongs to the TerC family.</text>
</comment>
<evidence type="ECO:0000256" key="1">
    <source>
        <dbReference type="ARBA" id="ARBA00004141"/>
    </source>
</evidence>
<dbReference type="RefSeq" id="WP_218444123.1">
    <property type="nucleotide sequence ID" value="NZ_JAGSPA010000001.1"/>
</dbReference>
<comment type="subcellular location">
    <subcellularLocation>
        <location evidence="1">Membrane</location>
        <topology evidence="1">Multi-pass membrane protein</topology>
    </subcellularLocation>
</comment>
<feature type="transmembrane region" description="Helical" evidence="6">
    <location>
        <begin position="207"/>
        <end position="225"/>
    </location>
</feature>
<evidence type="ECO:0000313" key="7">
    <source>
        <dbReference type="EMBL" id="MBV7255760.1"/>
    </source>
</evidence>
<proteinExistence type="inferred from homology"/>
<dbReference type="NCBIfam" id="TIGR03717">
    <property type="entry name" value="R_switched_YjbE"/>
    <property type="match status" value="1"/>
</dbReference>
<reference evidence="7 8" key="1">
    <citation type="submission" date="2021-04" db="EMBL/GenBank/DDBJ databases">
        <authorList>
            <person name="Pira H."/>
            <person name="Risdian C."/>
            <person name="Wink J."/>
        </authorList>
    </citation>
    <scope>NUCLEOTIDE SEQUENCE [LARGE SCALE GENOMIC DNA]</scope>
    <source>
        <strain evidence="7 8">WHA3</strain>
    </source>
</reference>
<dbReference type="InterPro" id="IPR005496">
    <property type="entry name" value="Integral_membrane_TerC"/>
</dbReference>
<dbReference type="PANTHER" id="PTHR30238">
    <property type="entry name" value="MEMBRANE BOUND PREDICTED REDOX MODULATOR"/>
    <property type="match status" value="1"/>
</dbReference>
<evidence type="ECO:0000256" key="2">
    <source>
        <dbReference type="ARBA" id="ARBA00007511"/>
    </source>
</evidence>
<evidence type="ECO:0000256" key="5">
    <source>
        <dbReference type="ARBA" id="ARBA00023136"/>
    </source>
</evidence>
<sequence length="246" mass="26021">MDLSILNFLFIQDLGGPAEIWAAIVRDFSDITSPSALSAFGQVLMIDIVLAGDNAIVVGALAAGLPADQRRKVIAIGVIAALVLRVIFALMVTWLLGIVGLIFAGGMLLLWVAWKMWREVRSGAMMSPGSPEIEGDEHSGLGASKSFGAAVWAVAVADVSMSLDNVLAVAGAAREHPGILIVGLILSVALMGVAANFIAKYIERYRWIAYVGLAVILYVAGKMIYEGFVDPDVGVMTLPFLTSIFA</sequence>
<organism evidence="7 8">
    <name type="scientific">Pacificimonas pallii</name>
    <dbReference type="NCBI Taxonomy" id="2827236"/>
    <lineage>
        <taxon>Bacteria</taxon>
        <taxon>Pseudomonadati</taxon>
        <taxon>Pseudomonadota</taxon>
        <taxon>Alphaproteobacteria</taxon>
        <taxon>Sphingomonadales</taxon>
        <taxon>Sphingosinicellaceae</taxon>
        <taxon>Pacificimonas</taxon>
    </lineage>
</organism>
<keyword evidence="4 6" id="KW-1133">Transmembrane helix</keyword>
<dbReference type="Pfam" id="PF03741">
    <property type="entry name" value="TerC"/>
    <property type="match status" value="1"/>
</dbReference>
<keyword evidence="5 6" id="KW-0472">Membrane</keyword>
<dbReference type="PANTHER" id="PTHR30238:SF4">
    <property type="entry name" value="SLL1022 PROTEIN"/>
    <property type="match status" value="1"/>
</dbReference>
<keyword evidence="8" id="KW-1185">Reference proteome</keyword>
<evidence type="ECO:0000256" key="6">
    <source>
        <dbReference type="SAM" id="Phobius"/>
    </source>
</evidence>
<feature type="transmembrane region" description="Helical" evidence="6">
    <location>
        <begin position="39"/>
        <end position="61"/>
    </location>
</feature>
<dbReference type="InterPro" id="IPR022301">
    <property type="entry name" value="Integral_membrane_YjbE"/>
</dbReference>
<protein>
    <submittedName>
        <fullName evidence="7">TerC family protein</fullName>
    </submittedName>
</protein>
<evidence type="ECO:0000256" key="3">
    <source>
        <dbReference type="ARBA" id="ARBA00022692"/>
    </source>
</evidence>
<comment type="caution">
    <text evidence="7">The sequence shown here is derived from an EMBL/GenBank/DDBJ whole genome shotgun (WGS) entry which is preliminary data.</text>
</comment>
<dbReference type="EMBL" id="JAGSPA010000001">
    <property type="protein sequence ID" value="MBV7255760.1"/>
    <property type="molecule type" value="Genomic_DNA"/>
</dbReference>
<accession>A0ABS6SBM4</accession>
<keyword evidence="3 6" id="KW-0812">Transmembrane</keyword>
<dbReference type="Proteomes" id="UP000722336">
    <property type="component" value="Unassembled WGS sequence"/>
</dbReference>